<organism evidence="1 2">
    <name type="scientific">Punica granatum</name>
    <name type="common">Pomegranate</name>
    <dbReference type="NCBI Taxonomy" id="22663"/>
    <lineage>
        <taxon>Eukaryota</taxon>
        <taxon>Viridiplantae</taxon>
        <taxon>Streptophyta</taxon>
        <taxon>Embryophyta</taxon>
        <taxon>Tracheophyta</taxon>
        <taxon>Spermatophyta</taxon>
        <taxon>Magnoliopsida</taxon>
        <taxon>eudicotyledons</taxon>
        <taxon>Gunneridae</taxon>
        <taxon>Pentapetalae</taxon>
        <taxon>rosids</taxon>
        <taxon>malvids</taxon>
        <taxon>Myrtales</taxon>
        <taxon>Lythraceae</taxon>
        <taxon>Punica</taxon>
    </lineage>
</organism>
<protein>
    <submittedName>
        <fullName evidence="1">Uncharacterized protein</fullName>
    </submittedName>
</protein>
<keyword evidence="2" id="KW-1185">Reference proteome</keyword>
<comment type="caution">
    <text evidence="1">The sequence shown here is derived from an EMBL/GenBank/DDBJ whole genome shotgun (WGS) entry which is preliminary data.</text>
</comment>
<dbReference type="EMBL" id="PGOL01000881">
    <property type="protein sequence ID" value="PKI63612.1"/>
    <property type="molecule type" value="Genomic_DNA"/>
</dbReference>
<evidence type="ECO:0000313" key="2">
    <source>
        <dbReference type="Proteomes" id="UP000233551"/>
    </source>
</evidence>
<dbReference type="Proteomes" id="UP000233551">
    <property type="component" value="Unassembled WGS sequence"/>
</dbReference>
<gene>
    <name evidence="1" type="ORF">CRG98_015995</name>
</gene>
<proteinExistence type="predicted"/>
<name>A0A2I0K4Z9_PUNGR</name>
<dbReference type="AlphaFoldDB" id="A0A2I0K4Z9"/>
<sequence>MTGRQRGLGQNSSQFNGLQAHQARLGQPSNGQNRLGCLQAHQAQIGQPSSGLNMLSSLSESAFPKLLDFLSLDDDNVPPNIGKNFISVNLGQDWIIDSGASGHMIGRTDFLVETQVLAKKPKIHTPNGGAFDACKSG</sequence>
<reference evidence="1 2" key="1">
    <citation type="submission" date="2017-11" db="EMBL/GenBank/DDBJ databases">
        <title>De-novo sequencing of pomegranate (Punica granatum L.) genome.</title>
        <authorList>
            <person name="Akparov Z."/>
            <person name="Amiraslanov A."/>
            <person name="Hajiyeva S."/>
            <person name="Abbasov M."/>
            <person name="Kaur K."/>
            <person name="Hamwieh A."/>
            <person name="Solovyev V."/>
            <person name="Salamov A."/>
            <person name="Braich B."/>
            <person name="Kosarev P."/>
            <person name="Mahmoud A."/>
            <person name="Hajiyev E."/>
            <person name="Babayeva S."/>
            <person name="Izzatullayeva V."/>
            <person name="Mammadov A."/>
            <person name="Mammadov A."/>
            <person name="Sharifova S."/>
            <person name="Ojaghi J."/>
            <person name="Eynullazada K."/>
            <person name="Bayramov B."/>
            <person name="Abdulazimova A."/>
            <person name="Shahmuradov I."/>
        </authorList>
    </citation>
    <scope>NUCLEOTIDE SEQUENCE [LARGE SCALE GENOMIC DNA]</scope>
    <source>
        <strain evidence="2">cv. AG2017</strain>
        <tissue evidence="1">Leaf</tissue>
    </source>
</reference>
<accession>A0A2I0K4Z9</accession>
<evidence type="ECO:0000313" key="1">
    <source>
        <dbReference type="EMBL" id="PKI63612.1"/>
    </source>
</evidence>